<gene>
    <name evidence="2" type="ORF">SPHINGO391_440034</name>
</gene>
<feature type="compositionally biased region" description="Basic and acidic residues" evidence="1">
    <location>
        <begin position="71"/>
        <end position="81"/>
    </location>
</feature>
<organism evidence="2 3">
    <name type="scientific">Sphingomonas aurantiaca</name>
    <dbReference type="NCBI Taxonomy" id="185949"/>
    <lineage>
        <taxon>Bacteria</taxon>
        <taxon>Pseudomonadati</taxon>
        <taxon>Pseudomonadota</taxon>
        <taxon>Alphaproteobacteria</taxon>
        <taxon>Sphingomonadales</taxon>
        <taxon>Sphingomonadaceae</taxon>
        <taxon>Sphingomonas</taxon>
    </lineage>
</organism>
<dbReference type="Proteomes" id="UP000326857">
    <property type="component" value="Unassembled WGS sequence"/>
</dbReference>
<protein>
    <submittedName>
        <fullName evidence="2">Uncharacterized protein</fullName>
    </submittedName>
</protein>
<sequence>MAGWPARADHQARSEEGWRAEAGDGDRRVEGRLDRRLARRVAGGIDRAVDHARPAEEGVREPSRDAGVAGEDPRDRAELRHVAQRQSGGDRADLGIDRQDVATDGAVACGAGVDAAEAGGDPGQGGSQPRPGAVGRVELPPLGNSAAQGLDTEDKKRALPVGPAAPFS</sequence>
<feature type="region of interest" description="Disordered" evidence="1">
    <location>
        <begin position="1"/>
        <end position="96"/>
    </location>
</feature>
<feature type="compositionally biased region" description="Basic and acidic residues" evidence="1">
    <location>
        <begin position="7"/>
        <end position="36"/>
    </location>
</feature>
<reference evidence="2 3" key="1">
    <citation type="submission" date="2019-09" db="EMBL/GenBank/DDBJ databases">
        <authorList>
            <person name="Dittami M. S."/>
        </authorList>
    </citation>
    <scope>NUCLEOTIDE SEQUENCE [LARGE SCALE GENOMIC DNA]</scope>
    <source>
        <strain evidence="2">SPHINGO391</strain>
    </source>
</reference>
<dbReference type="EMBL" id="CABVLI010000039">
    <property type="protein sequence ID" value="VVT13068.1"/>
    <property type="molecule type" value="Genomic_DNA"/>
</dbReference>
<dbReference type="AlphaFoldDB" id="A0A5E7Z327"/>
<evidence type="ECO:0000313" key="2">
    <source>
        <dbReference type="EMBL" id="VVT13068.1"/>
    </source>
</evidence>
<evidence type="ECO:0000313" key="3">
    <source>
        <dbReference type="Proteomes" id="UP000326857"/>
    </source>
</evidence>
<accession>A0A5E7Z327</accession>
<evidence type="ECO:0000256" key="1">
    <source>
        <dbReference type="SAM" id="MobiDB-lite"/>
    </source>
</evidence>
<proteinExistence type="predicted"/>
<feature type="region of interest" description="Disordered" evidence="1">
    <location>
        <begin position="113"/>
        <end position="168"/>
    </location>
</feature>
<name>A0A5E7Z327_9SPHN</name>
<feature type="compositionally biased region" description="Basic and acidic residues" evidence="1">
    <location>
        <begin position="47"/>
        <end position="64"/>
    </location>
</feature>